<organism evidence="2 4">
    <name type="scientific">Punica granatum</name>
    <name type="common">Pomegranate</name>
    <dbReference type="NCBI Taxonomy" id="22663"/>
    <lineage>
        <taxon>Eukaryota</taxon>
        <taxon>Viridiplantae</taxon>
        <taxon>Streptophyta</taxon>
        <taxon>Embryophyta</taxon>
        <taxon>Tracheophyta</taxon>
        <taxon>Spermatophyta</taxon>
        <taxon>Magnoliopsida</taxon>
        <taxon>eudicotyledons</taxon>
        <taxon>Gunneridae</taxon>
        <taxon>Pentapetalae</taxon>
        <taxon>rosids</taxon>
        <taxon>malvids</taxon>
        <taxon>Myrtales</taxon>
        <taxon>Lythraceae</taxon>
        <taxon>Punica</taxon>
    </lineage>
</organism>
<dbReference type="STRING" id="22663.A0A218XM66"/>
<gene>
    <name evidence="2" type="ORF">CDL15_Pgr010687</name>
    <name evidence="3" type="ORF">CRG98_018596</name>
</gene>
<dbReference type="AlphaFoldDB" id="A0A218XM66"/>
<name>A0A218XM66_PUNGR</name>
<reference evidence="4" key="1">
    <citation type="journal article" date="2017" name="Plant J.">
        <title>The pomegranate (Punica granatum L.) genome and the genomics of punicalagin biosynthesis.</title>
        <authorList>
            <person name="Qin G."/>
            <person name="Xu C."/>
            <person name="Ming R."/>
            <person name="Tang H."/>
            <person name="Guyot R."/>
            <person name="Kramer E.M."/>
            <person name="Hu Y."/>
            <person name="Yi X."/>
            <person name="Qi Y."/>
            <person name="Xu X."/>
            <person name="Gao Z."/>
            <person name="Pan H."/>
            <person name="Jian J."/>
            <person name="Tian Y."/>
            <person name="Yue Z."/>
            <person name="Xu Y."/>
        </authorList>
    </citation>
    <scope>NUCLEOTIDE SEQUENCE [LARGE SCALE GENOMIC DNA]</scope>
    <source>
        <strain evidence="4">cv. Dabenzi</strain>
    </source>
</reference>
<dbReference type="Proteomes" id="UP000233551">
    <property type="component" value="Unassembled WGS sequence"/>
</dbReference>
<evidence type="ECO:0000313" key="2">
    <source>
        <dbReference type="EMBL" id="OWM86345.1"/>
    </source>
</evidence>
<feature type="region of interest" description="Disordered" evidence="1">
    <location>
        <begin position="42"/>
        <end position="67"/>
    </location>
</feature>
<feature type="compositionally biased region" description="Low complexity" evidence="1">
    <location>
        <begin position="46"/>
        <end position="56"/>
    </location>
</feature>
<protein>
    <submittedName>
        <fullName evidence="2">Uncharacterized protein</fullName>
    </submittedName>
</protein>
<dbReference type="PANTHER" id="PTHR33647:SF10">
    <property type="entry name" value="DUF4228 DOMAIN-CONTAINING PROTEIN"/>
    <property type="match status" value="1"/>
</dbReference>
<comment type="caution">
    <text evidence="2">The sequence shown here is derived from an EMBL/GenBank/DDBJ whole genome shotgun (WGS) entry which is preliminary data.</text>
</comment>
<dbReference type="Proteomes" id="UP000197138">
    <property type="component" value="Unassembled WGS sequence"/>
</dbReference>
<reference evidence="3 5" key="3">
    <citation type="submission" date="2017-11" db="EMBL/GenBank/DDBJ databases">
        <title>De-novo sequencing of pomegranate (Punica granatum L.) genome.</title>
        <authorList>
            <person name="Akparov Z."/>
            <person name="Amiraslanov A."/>
            <person name="Hajiyeva S."/>
            <person name="Abbasov M."/>
            <person name="Kaur K."/>
            <person name="Hamwieh A."/>
            <person name="Solovyev V."/>
            <person name="Salamov A."/>
            <person name="Braich B."/>
            <person name="Kosarev P."/>
            <person name="Mahmoud A."/>
            <person name="Hajiyev E."/>
            <person name="Babayeva S."/>
            <person name="Izzatullayeva V."/>
            <person name="Mammadov A."/>
            <person name="Mammadov A."/>
            <person name="Sharifova S."/>
            <person name="Ojaghi J."/>
            <person name="Eynullazada K."/>
            <person name="Bayramov B."/>
            <person name="Abdulazimova A."/>
            <person name="Shahmuradov I."/>
        </authorList>
    </citation>
    <scope>NUCLEOTIDE SEQUENCE [LARGE SCALE GENOMIC DNA]</scope>
    <source>
        <strain evidence="3">AG2017</strain>
        <strain evidence="5">cv. AG2017</strain>
        <tissue evidence="3">Leaf</tissue>
    </source>
</reference>
<dbReference type="OrthoDB" id="610799at2759"/>
<dbReference type="PANTHER" id="PTHR33647">
    <property type="entry name" value="OS01G0793900 PROTEIN"/>
    <property type="match status" value="1"/>
</dbReference>
<sequence>MGNCCRRGSSSMVWAGDEWESSMASEKEDEQPAFDKQRILSHLKASSSSSSRSFSGLSGGGSTSTTEVKIKITKKELEELLGKADVQNLSSEQVFSRLINASNGRYTVHQHDHWRPGLTSIPEVN</sequence>
<reference evidence="2" key="2">
    <citation type="submission" date="2017-06" db="EMBL/GenBank/DDBJ databases">
        <title>The pomegranate genome and the genomics of punicalagin biosynthesis.</title>
        <authorList>
            <person name="Xu C."/>
        </authorList>
    </citation>
    <scope>NUCLEOTIDE SEQUENCE [LARGE SCALE GENOMIC DNA]</scope>
    <source>
        <tissue evidence="2">Fresh leaf</tissue>
    </source>
</reference>
<evidence type="ECO:0000313" key="5">
    <source>
        <dbReference type="Proteomes" id="UP000233551"/>
    </source>
</evidence>
<proteinExistence type="predicted"/>
<dbReference type="GeneID" id="116207121"/>
<dbReference type="EMBL" id="PGOL01001087">
    <property type="protein sequence ID" value="PKI61034.1"/>
    <property type="molecule type" value="Genomic_DNA"/>
</dbReference>
<evidence type="ECO:0000313" key="4">
    <source>
        <dbReference type="Proteomes" id="UP000197138"/>
    </source>
</evidence>
<keyword evidence="5" id="KW-1185">Reference proteome</keyword>
<evidence type="ECO:0000256" key="1">
    <source>
        <dbReference type="SAM" id="MobiDB-lite"/>
    </source>
</evidence>
<evidence type="ECO:0000313" key="3">
    <source>
        <dbReference type="EMBL" id="PKI61034.1"/>
    </source>
</evidence>
<accession>A0A218XM66</accession>
<dbReference type="EMBL" id="MTKT01001085">
    <property type="protein sequence ID" value="OWM86345.1"/>
    <property type="molecule type" value="Genomic_DNA"/>
</dbReference>